<dbReference type="OrthoDB" id="247013at2759"/>
<dbReference type="GO" id="GO:0006274">
    <property type="term" value="P:DNA replication termination"/>
    <property type="evidence" value="ECO:0007669"/>
    <property type="project" value="TreeGrafter"/>
</dbReference>
<dbReference type="PANTHER" id="PTHR12775">
    <property type="entry name" value="PROTEIN C20ORF43 HOMOLOG"/>
    <property type="match status" value="1"/>
</dbReference>
<evidence type="ECO:0000256" key="4">
    <source>
        <dbReference type="SAM" id="MobiDB-lite"/>
    </source>
</evidence>
<dbReference type="Pfam" id="PF04641">
    <property type="entry name" value="Rtf2"/>
    <property type="match status" value="1"/>
</dbReference>
<comment type="similarity">
    <text evidence="1">Belongs to the rtf2 family.</text>
</comment>
<feature type="compositionally biased region" description="Basic and acidic residues" evidence="4">
    <location>
        <begin position="218"/>
        <end position="239"/>
    </location>
</feature>
<dbReference type="CDD" id="cd16653">
    <property type="entry name" value="RING-like_Rtf2"/>
    <property type="match status" value="1"/>
</dbReference>
<dbReference type="Proteomes" id="UP000835052">
    <property type="component" value="Unassembled WGS sequence"/>
</dbReference>
<dbReference type="InterPro" id="IPR027799">
    <property type="entry name" value="Rtf2_RING-finger"/>
</dbReference>
<gene>
    <name evidence="5" type="ORF">CAUJ_LOCUS2275</name>
</gene>
<evidence type="ECO:0000313" key="6">
    <source>
        <dbReference type="Proteomes" id="UP000835052"/>
    </source>
</evidence>
<protein>
    <recommendedName>
        <fullName evidence="2">Replication termination factor 2</fullName>
    </recommendedName>
    <alternativeName>
        <fullName evidence="3">Replication termination factor 2 domain-containing protein 1</fullName>
    </alternativeName>
</protein>
<comment type="caution">
    <text evidence="5">The sequence shown here is derived from an EMBL/GenBank/DDBJ whole genome shotgun (WGS) entry which is preliminary data.</text>
</comment>
<dbReference type="AlphaFoldDB" id="A0A8S1GS65"/>
<evidence type="ECO:0000256" key="3">
    <source>
        <dbReference type="ARBA" id="ARBA00030367"/>
    </source>
</evidence>
<reference evidence="5" key="1">
    <citation type="submission" date="2020-10" db="EMBL/GenBank/DDBJ databases">
        <authorList>
            <person name="Kikuchi T."/>
        </authorList>
    </citation>
    <scope>NUCLEOTIDE SEQUENCE</scope>
    <source>
        <strain evidence="5">NKZ352</strain>
    </source>
</reference>
<dbReference type="PANTHER" id="PTHR12775:SF0">
    <property type="entry name" value="REPLICATION TERMINATION FACTOR 2"/>
    <property type="match status" value="1"/>
</dbReference>
<evidence type="ECO:0000313" key="5">
    <source>
        <dbReference type="EMBL" id="CAD6186356.1"/>
    </source>
</evidence>
<accession>A0A8S1GS65</accession>
<keyword evidence="6" id="KW-1185">Reference proteome</keyword>
<dbReference type="GO" id="GO:0005634">
    <property type="term" value="C:nucleus"/>
    <property type="evidence" value="ECO:0007669"/>
    <property type="project" value="TreeGrafter"/>
</dbReference>
<name>A0A8S1GS65_9PELO</name>
<dbReference type="EMBL" id="CAJGYM010000004">
    <property type="protein sequence ID" value="CAD6186356.1"/>
    <property type="molecule type" value="Genomic_DNA"/>
</dbReference>
<proteinExistence type="inferred from homology"/>
<evidence type="ECO:0000256" key="1">
    <source>
        <dbReference type="ARBA" id="ARBA00009885"/>
    </source>
</evidence>
<feature type="region of interest" description="Disordered" evidence="4">
    <location>
        <begin position="191"/>
        <end position="248"/>
    </location>
</feature>
<evidence type="ECO:0000256" key="2">
    <source>
        <dbReference type="ARBA" id="ARBA00015157"/>
    </source>
</evidence>
<dbReference type="InterPro" id="IPR006735">
    <property type="entry name" value="Rtf2"/>
</dbReference>
<organism evidence="5 6">
    <name type="scientific">Caenorhabditis auriculariae</name>
    <dbReference type="NCBI Taxonomy" id="2777116"/>
    <lineage>
        <taxon>Eukaryota</taxon>
        <taxon>Metazoa</taxon>
        <taxon>Ecdysozoa</taxon>
        <taxon>Nematoda</taxon>
        <taxon>Chromadorea</taxon>
        <taxon>Rhabditida</taxon>
        <taxon>Rhabditina</taxon>
        <taxon>Rhabditomorpha</taxon>
        <taxon>Rhabditoidea</taxon>
        <taxon>Rhabditidae</taxon>
        <taxon>Peloderinae</taxon>
        <taxon>Caenorhabditis</taxon>
    </lineage>
</organism>
<sequence>MGADGGTIPKRCELVKKRTKKEKLDKHVKNATKWRNCQLTQSTLKKPIIACRFGKLYNKKDVIEAILTKQIAKSLSASHIKGTKDFVELKLTENKDFKGDDAKGDEYNDVNQTPYLCPVTGTPMNGNHNFVVNWQCGCVFSEKALVEVKTDRCHGCNGPWDAEKSVQLYPEEEKLAEYERKLLAERAEKKAKKELKTTNGEPANDVAALEAAEKKKKREEIKKELLGKDGKKAEKRKATTSDIQSDPTKTEAYKRLFTTCEEAKNKPEGNWVTYNPLYY</sequence>